<dbReference type="InterPro" id="IPR014914">
    <property type="entry name" value="RES_dom"/>
</dbReference>
<gene>
    <name evidence="2" type="ORF">ACFONL_13515</name>
</gene>
<dbReference type="EMBL" id="JBHRYC010000068">
    <property type="protein sequence ID" value="MFC3638375.1"/>
    <property type="molecule type" value="Genomic_DNA"/>
</dbReference>
<proteinExistence type="predicted"/>
<accession>A0ABV7UIX1</accession>
<evidence type="ECO:0000259" key="1">
    <source>
        <dbReference type="SMART" id="SM00953"/>
    </source>
</evidence>
<dbReference type="SMART" id="SM00953">
    <property type="entry name" value="RES"/>
    <property type="match status" value="1"/>
</dbReference>
<dbReference type="RefSeq" id="WP_191321512.1">
    <property type="nucleotide sequence ID" value="NZ_BNCG01000103.1"/>
</dbReference>
<evidence type="ECO:0000313" key="3">
    <source>
        <dbReference type="Proteomes" id="UP001595704"/>
    </source>
</evidence>
<keyword evidence="3" id="KW-1185">Reference proteome</keyword>
<dbReference type="Pfam" id="PF08808">
    <property type="entry name" value="RES"/>
    <property type="match status" value="1"/>
</dbReference>
<name>A0ABV7UIX1_9HYPH</name>
<organism evidence="2 3">
    <name type="scientific">Camelimonas fluminis</name>
    <dbReference type="NCBI Taxonomy" id="1576911"/>
    <lineage>
        <taxon>Bacteria</taxon>
        <taxon>Pseudomonadati</taxon>
        <taxon>Pseudomonadota</taxon>
        <taxon>Alphaproteobacteria</taxon>
        <taxon>Hyphomicrobiales</taxon>
        <taxon>Chelatococcaceae</taxon>
        <taxon>Camelimonas</taxon>
    </lineage>
</organism>
<dbReference type="Proteomes" id="UP001595704">
    <property type="component" value="Unassembled WGS sequence"/>
</dbReference>
<comment type="caution">
    <text evidence="2">The sequence shown here is derived from an EMBL/GenBank/DDBJ whole genome shotgun (WGS) entry which is preliminary data.</text>
</comment>
<protein>
    <submittedName>
        <fullName evidence="2">RES family NAD+ phosphorylase</fullName>
    </submittedName>
</protein>
<feature type="domain" description="RES" evidence="1">
    <location>
        <begin position="13"/>
        <end position="128"/>
    </location>
</feature>
<reference evidence="3" key="1">
    <citation type="journal article" date="2019" name="Int. J. Syst. Evol. Microbiol.">
        <title>The Global Catalogue of Microorganisms (GCM) 10K type strain sequencing project: providing services to taxonomists for standard genome sequencing and annotation.</title>
        <authorList>
            <consortium name="The Broad Institute Genomics Platform"/>
            <consortium name="The Broad Institute Genome Sequencing Center for Infectious Disease"/>
            <person name="Wu L."/>
            <person name="Ma J."/>
        </authorList>
    </citation>
    <scope>NUCLEOTIDE SEQUENCE [LARGE SCALE GENOMIC DNA]</scope>
    <source>
        <strain evidence="3">KCTC 42282</strain>
    </source>
</reference>
<evidence type="ECO:0000313" key="2">
    <source>
        <dbReference type="EMBL" id="MFC3638375.1"/>
    </source>
</evidence>
<sequence>MRIWRIAQTPYTDLTGEGARLYGGRWNSPGRPMVYTAENPALAALEIRVHLDIPPELQPDNYVLIAIETGNAAINEMPSDIQDPRAAGDNWLSQLSSPIVRVPSIIVPESYNFLINPRHPASPQISVEFTKPISFDPRLWALESGPPLI</sequence>